<accession>A0AAV9JUB3</accession>
<evidence type="ECO:0000313" key="3">
    <source>
        <dbReference type="Proteomes" id="UP001324427"/>
    </source>
</evidence>
<feature type="region of interest" description="Disordered" evidence="1">
    <location>
        <begin position="490"/>
        <end position="515"/>
    </location>
</feature>
<dbReference type="AlphaFoldDB" id="A0AAV9JUB3"/>
<comment type="caution">
    <text evidence="2">The sequence shown here is derived from an EMBL/GenBank/DDBJ whole genome shotgun (WGS) entry which is preliminary data.</text>
</comment>
<organism evidence="2 3">
    <name type="scientific">Oleoguttula mirabilis</name>
    <dbReference type="NCBI Taxonomy" id="1507867"/>
    <lineage>
        <taxon>Eukaryota</taxon>
        <taxon>Fungi</taxon>
        <taxon>Dikarya</taxon>
        <taxon>Ascomycota</taxon>
        <taxon>Pezizomycotina</taxon>
        <taxon>Dothideomycetes</taxon>
        <taxon>Dothideomycetidae</taxon>
        <taxon>Mycosphaerellales</taxon>
        <taxon>Teratosphaeriaceae</taxon>
        <taxon>Oleoguttula</taxon>
    </lineage>
</organism>
<keyword evidence="3" id="KW-1185">Reference proteome</keyword>
<feature type="compositionally biased region" description="Polar residues" evidence="1">
    <location>
        <begin position="419"/>
        <end position="432"/>
    </location>
</feature>
<proteinExistence type="predicted"/>
<dbReference type="Proteomes" id="UP001324427">
    <property type="component" value="Unassembled WGS sequence"/>
</dbReference>
<feature type="compositionally biased region" description="Pro residues" evidence="1">
    <location>
        <begin position="495"/>
        <end position="515"/>
    </location>
</feature>
<name>A0AAV9JUB3_9PEZI</name>
<protein>
    <submittedName>
        <fullName evidence="2">Uncharacterized protein</fullName>
    </submittedName>
</protein>
<dbReference type="EMBL" id="JAVFHQ010000005">
    <property type="protein sequence ID" value="KAK4549128.1"/>
    <property type="molecule type" value="Genomic_DNA"/>
</dbReference>
<gene>
    <name evidence="2" type="ORF">LTR36_007585</name>
</gene>
<sequence length="614" mass="63201">MRVPTIIAATATGLSLLPTSSAIRPVHLPRGEESPCDATCMRRFLYDTGYASAAAGVGLVMDAYNSSEWCVSDTNTDWCPALVNVTVSNIAGKAMSLTNTSSDPSFTCGPECMVKQIAEVTRVTAIHAMSWAAKTVNGTTMSENVMSSVASEDKPDAAKKIDWMIGYLMHNSTSTVNAEALHKAMDAYKGPKPVARRSAGTAVSGEKKKKKKNILGLGTTAAFFGTLMAGGTGYKVVSDCLRPEDLVKLATSPNVLENTAILKWLAEGPNLTPETTAEIMAHGAYQEAYPELYPEYASRVGGIPESEMISGSIYWLDTPDTSDIVLPSDTAPSGSGSGVGALGALGDTLSGSGVGALGALGDTLTGLGALGALGDTLSGSGLGALGALGDILPPFGSGSGDSHAGQDPAGMAPPAQGNPEMSTAHTVQQPTATLKPANTVEHDPVATPRPHHATAPTRQPTTLQTTVKPATSAVVKPLVFVTDKLPATTNVAHLPPAPPPPPPPAPPPPPPPAPPACQVDYMGYVGSYDDFRILGVGWDESKLSAGGAPGSGLHHQLKKCSGLSLWTFLPQTPTGPESPWTFRASGRTTISQKKCIQRAIKSAGAPSGRCSGSG</sequence>
<evidence type="ECO:0000313" key="2">
    <source>
        <dbReference type="EMBL" id="KAK4549128.1"/>
    </source>
</evidence>
<evidence type="ECO:0000256" key="1">
    <source>
        <dbReference type="SAM" id="MobiDB-lite"/>
    </source>
</evidence>
<reference evidence="2 3" key="1">
    <citation type="submission" date="2021-11" db="EMBL/GenBank/DDBJ databases">
        <title>Black yeast isolated from Biological Soil Crust.</title>
        <authorList>
            <person name="Kurbessoian T."/>
        </authorList>
    </citation>
    <scope>NUCLEOTIDE SEQUENCE [LARGE SCALE GENOMIC DNA]</scope>
    <source>
        <strain evidence="2 3">CCFEE 5522</strain>
    </source>
</reference>
<feature type="region of interest" description="Disordered" evidence="1">
    <location>
        <begin position="396"/>
        <end position="464"/>
    </location>
</feature>